<evidence type="ECO:0000313" key="8">
    <source>
        <dbReference type="EMBL" id="CAH0519324.1"/>
    </source>
</evidence>
<gene>
    <name evidence="8" type="ORF">PBS001_LOCUS5854</name>
</gene>
<comment type="similarity">
    <text evidence="4">Belongs to the cyclin family.</text>
</comment>
<dbReference type="InterPro" id="IPR013763">
    <property type="entry name" value="Cyclin-like_dom"/>
</dbReference>
<dbReference type="Pfam" id="PF00134">
    <property type="entry name" value="Cyclin_N"/>
    <property type="match status" value="1"/>
</dbReference>
<protein>
    <recommendedName>
        <fullName evidence="10">Cyclin N-terminal domain-containing protein</fullName>
    </recommendedName>
</protein>
<keyword evidence="9" id="KW-1185">Reference proteome</keyword>
<dbReference type="Gene3D" id="1.10.472.10">
    <property type="entry name" value="Cyclin-like"/>
    <property type="match status" value="2"/>
</dbReference>
<evidence type="ECO:0000313" key="9">
    <source>
        <dbReference type="Proteomes" id="UP001158986"/>
    </source>
</evidence>
<dbReference type="InterPro" id="IPR048258">
    <property type="entry name" value="Cyclins_cyclin-box"/>
</dbReference>
<dbReference type="Proteomes" id="UP001158986">
    <property type="component" value="Unassembled WGS sequence"/>
</dbReference>
<sequence>MVFTKISSLFKTQWKLLRDAFDNENHERRVQQRQEKRRSKQQRKAARRAAREARRARRKQRHTQHLQAVVGEALDDKERSIPSFGPRGKLLEVLAVPLDLASSSELTKVAVGNESSEPSVGQQDVSRPLQIASPLCIATKSAVADATVTTEAKAKEDLPQLPMELAQRKFYDSLGGYSTVDEEDDEILPVFLGSCRYTCDSKLPTNYKAVDIKRAVAFTQNLESVAYKALKEKETTDANDLVSLEVLPPPALQRRPSSLFKCSEVVEMGPEDEMIDQHGSGMFDSYNNVEKESQGQFCSTSELNGVCAPPFDNTLTQCSGETSIQVFEKKVSPALMYVGGNVKAVNENKEEAVVKNSIQTNLNEEMLLRMSTVLGALKTIEPPRILEILDENVQKIASPWFSKDKLFDDNSFKTESDRVLECLDVVYEVKIELTKVSEDANTLDQDEINEKKESLYSAHEVMPVQNSSTSDSYSSLIRPHTSLPETYCLGTVDEYGGSIYQSLRAREHRYHVTEDIFAKQQSVRPRMRAVLVDWLIEVHQRFELEAQTLFLTVNYVDRYLAQESVIPQRFQLVGVAALLIASKFEEIYPCDMNDLLYICERSYSKTDLIDCERDLLNVFKFNLAVPSVSTFLGFYLEHFDEDDKIIEQLANYFAECSLLDFTFSATYEPSIVACACLLAANCYVENQSPSLVWNYRLVEITGYAVEAIVPCTQDLSSILIQPTELTAVATKYSGNEFGKVADLLLDDLEGLLC</sequence>
<dbReference type="SMART" id="SM00385">
    <property type="entry name" value="CYCLIN"/>
    <property type="match status" value="2"/>
</dbReference>
<comment type="caution">
    <text evidence="8">The sequence shown here is derived from an EMBL/GenBank/DDBJ whole genome shotgun (WGS) entry which is preliminary data.</text>
</comment>
<evidence type="ECO:0008006" key="10">
    <source>
        <dbReference type="Google" id="ProtNLM"/>
    </source>
</evidence>
<feature type="domain" description="Cyclin C-terminal" evidence="7">
    <location>
        <begin position="626"/>
        <end position="746"/>
    </location>
</feature>
<dbReference type="EMBL" id="CAKLCB010000292">
    <property type="protein sequence ID" value="CAH0519324.1"/>
    <property type="molecule type" value="Genomic_DNA"/>
</dbReference>
<keyword evidence="3" id="KW-0131">Cell cycle</keyword>
<keyword evidence="1" id="KW-0132">Cell division</keyword>
<evidence type="ECO:0000256" key="5">
    <source>
        <dbReference type="SAM" id="MobiDB-lite"/>
    </source>
</evidence>
<feature type="compositionally biased region" description="Basic residues" evidence="5">
    <location>
        <begin position="35"/>
        <end position="64"/>
    </location>
</feature>
<name>A0ABN8D4X7_9STRA</name>
<evidence type="ECO:0000256" key="4">
    <source>
        <dbReference type="RuleBase" id="RU000383"/>
    </source>
</evidence>
<evidence type="ECO:0000256" key="2">
    <source>
        <dbReference type="ARBA" id="ARBA00023127"/>
    </source>
</evidence>
<dbReference type="InterPro" id="IPR039361">
    <property type="entry name" value="Cyclin"/>
</dbReference>
<dbReference type="SUPFAM" id="SSF47954">
    <property type="entry name" value="Cyclin-like"/>
    <property type="match status" value="2"/>
</dbReference>
<organism evidence="8 9">
    <name type="scientific">Peronospora belbahrii</name>
    <dbReference type="NCBI Taxonomy" id="622444"/>
    <lineage>
        <taxon>Eukaryota</taxon>
        <taxon>Sar</taxon>
        <taxon>Stramenopiles</taxon>
        <taxon>Oomycota</taxon>
        <taxon>Peronosporomycetes</taxon>
        <taxon>Peronosporales</taxon>
        <taxon>Peronosporaceae</taxon>
        <taxon>Peronospora</taxon>
    </lineage>
</organism>
<feature type="domain" description="Cyclin-like" evidence="6">
    <location>
        <begin position="533"/>
        <end position="617"/>
    </location>
</feature>
<accession>A0ABN8D4X7</accession>
<reference evidence="8 9" key="1">
    <citation type="submission" date="2021-11" db="EMBL/GenBank/DDBJ databases">
        <authorList>
            <person name="Islam A."/>
            <person name="Islam S."/>
            <person name="Flora M.S."/>
            <person name="Rahman M."/>
            <person name="Ziaur R.M."/>
            <person name="Epstein J.H."/>
            <person name="Hassan M."/>
            <person name="Klassen M."/>
            <person name="Woodard K."/>
            <person name="Webb A."/>
            <person name="Webby R.J."/>
            <person name="El Zowalaty M.E."/>
        </authorList>
    </citation>
    <scope>NUCLEOTIDE SEQUENCE [LARGE SCALE GENOMIC DNA]</scope>
    <source>
        <strain evidence="8">Pbs1</strain>
    </source>
</reference>
<dbReference type="PANTHER" id="PTHR10177">
    <property type="entry name" value="CYCLINS"/>
    <property type="match status" value="1"/>
</dbReference>
<evidence type="ECO:0000256" key="3">
    <source>
        <dbReference type="ARBA" id="ARBA00023306"/>
    </source>
</evidence>
<evidence type="ECO:0000259" key="7">
    <source>
        <dbReference type="SMART" id="SM01332"/>
    </source>
</evidence>
<dbReference type="Pfam" id="PF02984">
    <property type="entry name" value="Cyclin_C"/>
    <property type="match status" value="1"/>
</dbReference>
<feature type="region of interest" description="Disordered" evidence="5">
    <location>
        <begin position="25"/>
        <end position="72"/>
    </location>
</feature>
<evidence type="ECO:0000256" key="1">
    <source>
        <dbReference type="ARBA" id="ARBA00022618"/>
    </source>
</evidence>
<evidence type="ECO:0000259" key="6">
    <source>
        <dbReference type="SMART" id="SM00385"/>
    </source>
</evidence>
<feature type="domain" description="Cyclin-like" evidence="6">
    <location>
        <begin position="630"/>
        <end position="717"/>
    </location>
</feature>
<dbReference type="PROSITE" id="PS00292">
    <property type="entry name" value="CYCLINS"/>
    <property type="match status" value="1"/>
</dbReference>
<dbReference type="InterPro" id="IPR036915">
    <property type="entry name" value="Cyclin-like_sf"/>
</dbReference>
<feature type="compositionally biased region" description="Basic and acidic residues" evidence="5">
    <location>
        <begin position="25"/>
        <end position="34"/>
    </location>
</feature>
<dbReference type="InterPro" id="IPR006671">
    <property type="entry name" value="Cyclin_N"/>
</dbReference>
<proteinExistence type="inferred from homology"/>
<keyword evidence="2 4" id="KW-0195">Cyclin</keyword>
<dbReference type="InterPro" id="IPR004367">
    <property type="entry name" value="Cyclin_C-dom"/>
</dbReference>
<dbReference type="SMART" id="SM01332">
    <property type="entry name" value="Cyclin_C"/>
    <property type="match status" value="1"/>
</dbReference>